<gene>
    <name evidence="1" type="ORF">MMG00_12080</name>
</gene>
<dbReference type="RefSeq" id="WP_242148684.1">
    <property type="nucleotide sequence ID" value="NZ_CP093379.1"/>
</dbReference>
<keyword evidence="2" id="KW-1185">Reference proteome</keyword>
<accession>A0ABY3WZ75</accession>
<name>A0ABY3WZ75_9GAMM</name>
<dbReference type="EMBL" id="CP093379">
    <property type="protein sequence ID" value="UNM95923.1"/>
    <property type="molecule type" value="Genomic_DNA"/>
</dbReference>
<dbReference type="Proteomes" id="UP000829542">
    <property type="component" value="Chromosome"/>
</dbReference>
<organism evidence="1 2">
    <name type="scientific">Ignatzschineria rhizosphaerae</name>
    <dbReference type="NCBI Taxonomy" id="2923279"/>
    <lineage>
        <taxon>Bacteria</taxon>
        <taxon>Pseudomonadati</taxon>
        <taxon>Pseudomonadota</taxon>
        <taxon>Gammaproteobacteria</taxon>
        <taxon>Cardiobacteriales</taxon>
        <taxon>Ignatzschineriaceae</taxon>
        <taxon>Ignatzschineria</taxon>
    </lineage>
</organism>
<protein>
    <submittedName>
        <fullName evidence="1">Uncharacterized protein</fullName>
    </submittedName>
</protein>
<proteinExistence type="predicted"/>
<evidence type="ECO:0000313" key="2">
    <source>
        <dbReference type="Proteomes" id="UP000829542"/>
    </source>
</evidence>
<sequence length="179" mass="20767">MTVNQLKELTNIWEFMTENFAELWINKYGETPDEENSRSWRVALTGLTRAQIETGLKQIVIQCLDYPPVPPKFRGLCLSNDDDEAEVLFQEVTHWAELDQESKSRKALFIVQKLDYTNFRRADLKTAKKMFDGAYHKLLKHLSEGNELPEFVLEIEYEAPPPMPKEQLSSFLGNLINSI</sequence>
<evidence type="ECO:0000313" key="1">
    <source>
        <dbReference type="EMBL" id="UNM95923.1"/>
    </source>
</evidence>
<reference evidence="1 2" key="1">
    <citation type="submission" date="2022-03" db="EMBL/GenBank/DDBJ databases">
        <title>Ignatzschineria rhizosphaerae HR5S32.</title>
        <authorList>
            <person name="Sun J.Q."/>
            <person name="Feng J.Y."/>
        </authorList>
    </citation>
    <scope>NUCLEOTIDE SEQUENCE [LARGE SCALE GENOMIC DNA]</scope>
    <source>
        <strain evidence="1 2">HR5S32</strain>
    </source>
</reference>